<dbReference type="Gene3D" id="3.30.1360.120">
    <property type="entry name" value="Probable tRNA modification gtpase trme, domain 1"/>
    <property type="match status" value="1"/>
</dbReference>
<dbReference type="RefSeq" id="WP_006967737.1">
    <property type="nucleotide sequence ID" value="NZ_APJX01000009.1"/>
</dbReference>
<dbReference type="EMBL" id="APJX01000009">
    <property type="protein sequence ID" value="EMS78305.1"/>
    <property type="molecule type" value="Genomic_DNA"/>
</dbReference>
<dbReference type="Proteomes" id="UP000014216">
    <property type="component" value="Unassembled WGS sequence"/>
</dbReference>
<sequence>MKDIKRYSPVEFKVTPLKTENRDHWDVVMEYHNEGDGPWLVDLCHRTRLDLQTGNLDAKKPFGITIPATPGQSVLEKGMLVNRMNGIQSSIYHLAGDAIDMPKETEYTDVTESTVFLAIMGEAVFAICEKLSALDFMDKNRETPFLYQGPFSHVPCQIVTLSRDKEKSGVVLTCSRGYAKDMVDAILHAGEEFGLKPAGEKRVIDWISSL</sequence>
<organism evidence="1 2">
    <name type="scientific">Desulfotignum phosphitoxidans DSM 13687</name>
    <dbReference type="NCBI Taxonomy" id="1286635"/>
    <lineage>
        <taxon>Bacteria</taxon>
        <taxon>Pseudomonadati</taxon>
        <taxon>Thermodesulfobacteriota</taxon>
        <taxon>Desulfobacteria</taxon>
        <taxon>Desulfobacterales</taxon>
        <taxon>Desulfobacteraceae</taxon>
        <taxon>Desulfotignum</taxon>
    </lineage>
</organism>
<proteinExistence type="predicted"/>
<accession>S0FUD4</accession>
<dbReference type="EC" id="1.5.3.1" evidence="1"/>
<dbReference type="InterPro" id="IPR027266">
    <property type="entry name" value="TrmE/GcvT-like"/>
</dbReference>
<comment type="caution">
    <text evidence="1">The sequence shown here is derived from an EMBL/GenBank/DDBJ whole genome shotgun (WGS) entry which is preliminary data.</text>
</comment>
<keyword evidence="1" id="KW-0560">Oxidoreductase</keyword>
<keyword evidence="2" id="KW-1185">Reference proteome</keyword>
<evidence type="ECO:0000313" key="2">
    <source>
        <dbReference type="Proteomes" id="UP000014216"/>
    </source>
</evidence>
<evidence type="ECO:0000313" key="1">
    <source>
        <dbReference type="EMBL" id="EMS78305.1"/>
    </source>
</evidence>
<dbReference type="SUPFAM" id="SSF103025">
    <property type="entry name" value="Folate-binding domain"/>
    <property type="match status" value="1"/>
</dbReference>
<dbReference type="OrthoDB" id="5417714at2"/>
<protein>
    <submittedName>
        <fullName evidence="1">Putative sarcosine oxidase subunit gamma SoxG</fullName>
        <ecNumber evidence="1">1.5.3.1</ecNumber>
    </submittedName>
</protein>
<gene>
    <name evidence="1" type="ORF">Dpo_9c01370</name>
</gene>
<reference evidence="1 2" key="1">
    <citation type="journal article" date="2013" name="Genome Announc.">
        <title>Draft Genome Sequence of Desulfotignum phosphitoxidans DSM 13687 Strain FiPS-3.</title>
        <authorList>
            <person name="Poehlein A."/>
            <person name="Daniel R."/>
            <person name="Simeonova D.D."/>
        </authorList>
    </citation>
    <scope>NUCLEOTIDE SEQUENCE [LARGE SCALE GENOMIC DNA]</scope>
    <source>
        <strain evidence="1 2">DSM 13687</strain>
    </source>
</reference>
<dbReference type="GO" id="GO:0008115">
    <property type="term" value="F:sarcosine oxidase activity"/>
    <property type="evidence" value="ECO:0007669"/>
    <property type="project" value="UniProtKB-EC"/>
</dbReference>
<name>S0FUD4_9BACT</name>
<dbReference type="AlphaFoldDB" id="S0FUD4"/>